<dbReference type="InParanoid" id="A0A3P8UQ00"/>
<keyword evidence="2 5" id="KW-0812">Transmembrane</keyword>
<dbReference type="GO" id="GO:0005549">
    <property type="term" value="F:odorant binding"/>
    <property type="evidence" value="ECO:0007669"/>
    <property type="project" value="TreeGrafter"/>
</dbReference>
<dbReference type="Pfam" id="PF00001">
    <property type="entry name" value="7tm_1"/>
    <property type="match status" value="1"/>
</dbReference>
<dbReference type="PRINTS" id="PR00237">
    <property type="entry name" value="GPCRRHODOPSN"/>
</dbReference>
<dbReference type="SUPFAM" id="SSF81321">
    <property type="entry name" value="Family A G protein-coupled receptor-like"/>
    <property type="match status" value="1"/>
</dbReference>
<keyword evidence="5" id="KW-0675">Receptor</keyword>
<accession>A0A3P8UQ00</accession>
<organism evidence="8 9">
    <name type="scientific">Cynoglossus semilaevis</name>
    <name type="common">Tongue sole</name>
    <dbReference type="NCBI Taxonomy" id="244447"/>
    <lineage>
        <taxon>Eukaryota</taxon>
        <taxon>Metazoa</taxon>
        <taxon>Chordata</taxon>
        <taxon>Craniata</taxon>
        <taxon>Vertebrata</taxon>
        <taxon>Euteleostomi</taxon>
        <taxon>Actinopterygii</taxon>
        <taxon>Neopterygii</taxon>
        <taxon>Teleostei</taxon>
        <taxon>Neoteleostei</taxon>
        <taxon>Acanthomorphata</taxon>
        <taxon>Carangaria</taxon>
        <taxon>Pleuronectiformes</taxon>
        <taxon>Pleuronectoidei</taxon>
        <taxon>Cynoglossidae</taxon>
        <taxon>Cynoglossinae</taxon>
        <taxon>Cynoglossus</taxon>
    </lineage>
</organism>
<keyword evidence="5" id="KW-0297">G-protein coupled receptor</keyword>
<dbReference type="PROSITE" id="PS50262">
    <property type="entry name" value="G_PROTEIN_RECEP_F1_2"/>
    <property type="match status" value="1"/>
</dbReference>
<dbReference type="PANTHER" id="PTHR26451">
    <property type="entry name" value="G_PROTEIN_RECEP_F1_2 DOMAIN-CONTAINING PROTEIN"/>
    <property type="match status" value="1"/>
</dbReference>
<keyword evidence="4 6" id="KW-0472">Membrane</keyword>
<feature type="transmembrane region" description="Helical" evidence="6">
    <location>
        <begin position="41"/>
        <end position="65"/>
    </location>
</feature>
<keyword evidence="3 6" id="KW-1133">Transmembrane helix</keyword>
<dbReference type="GO" id="GO:0016020">
    <property type="term" value="C:membrane"/>
    <property type="evidence" value="ECO:0007669"/>
    <property type="project" value="UniProtKB-SubCell"/>
</dbReference>
<dbReference type="Ensembl" id="ENSCSET00000004492.1">
    <property type="protein sequence ID" value="ENSCSEP00000004437.1"/>
    <property type="gene ID" value="ENSCSEG00000002882.1"/>
</dbReference>
<reference evidence="8" key="3">
    <citation type="submission" date="2025-09" db="UniProtKB">
        <authorList>
            <consortium name="Ensembl"/>
        </authorList>
    </citation>
    <scope>IDENTIFICATION</scope>
</reference>
<evidence type="ECO:0000256" key="6">
    <source>
        <dbReference type="SAM" id="Phobius"/>
    </source>
</evidence>
<evidence type="ECO:0000256" key="2">
    <source>
        <dbReference type="ARBA" id="ARBA00022692"/>
    </source>
</evidence>
<proteinExistence type="inferred from homology"/>
<evidence type="ECO:0000313" key="8">
    <source>
        <dbReference type="Ensembl" id="ENSCSEP00000004437.1"/>
    </source>
</evidence>
<dbReference type="GO" id="GO:0004930">
    <property type="term" value="F:G protein-coupled receptor activity"/>
    <property type="evidence" value="ECO:0007669"/>
    <property type="project" value="UniProtKB-KW"/>
</dbReference>
<comment type="subcellular location">
    <subcellularLocation>
        <location evidence="1">Membrane</location>
    </subcellularLocation>
</comment>
<evidence type="ECO:0000256" key="3">
    <source>
        <dbReference type="ARBA" id="ARBA00022989"/>
    </source>
</evidence>
<reference evidence="8" key="2">
    <citation type="submission" date="2025-08" db="UniProtKB">
        <authorList>
            <consortium name="Ensembl"/>
        </authorList>
    </citation>
    <scope>IDENTIFICATION</scope>
</reference>
<keyword evidence="9" id="KW-1185">Reference proteome</keyword>
<feature type="transmembrane region" description="Helical" evidence="6">
    <location>
        <begin position="166"/>
        <end position="185"/>
    </location>
</feature>
<sequence>MTNEEAQCYWFYAGNGTEPRVKVRLDSAGCLFQSIMPNTKLVPALVCVFLLLTLFSFVVNGFTLFRIGRSEDLSWEPRFTFLKNLILSDLIQTTTISPAVIYSLVQRRTMEFSAWCYLQYFAGTASIFASFLTITCMALERYLYVCHAIHYLVIITKVRLRLTLSFIWLFSISVACTNVVLLHTGRTQGNGRDTRGLLCEPDVMEQHMGFPRKLRHVFGLRTESESVWNSMCCGSCFRHGHSEPL</sequence>
<evidence type="ECO:0000313" key="9">
    <source>
        <dbReference type="Proteomes" id="UP000265120"/>
    </source>
</evidence>
<feature type="domain" description="G-protein coupled receptors family 1 profile" evidence="7">
    <location>
        <begin position="59"/>
        <end position="199"/>
    </location>
</feature>
<dbReference type="PROSITE" id="PS00237">
    <property type="entry name" value="G_PROTEIN_RECEP_F1_1"/>
    <property type="match status" value="1"/>
</dbReference>
<evidence type="ECO:0000256" key="5">
    <source>
        <dbReference type="RuleBase" id="RU000688"/>
    </source>
</evidence>
<dbReference type="Proteomes" id="UP000265120">
    <property type="component" value="Chromosome 10"/>
</dbReference>
<dbReference type="GeneTree" id="ENSGT00920000149641"/>
<dbReference type="CDD" id="cd00637">
    <property type="entry name" value="7tm_classA_rhodopsin-like"/>
    <property type="match status" value="1"/>
</dbReference>
<dbReference type="AlphaFoldDB" id="A0A3P8UQ00"/>
<feature type="transmembrane region" description="Helical" evidence="6">
    <location>
        <begin position="117"/>
        <end position="135"/>
    </location>
</feature>
<feature type="transmembrane region" description="Helical" evidence="6">
    <location>
        <begin position="85"/>
        <end position="105"/>
    </location>
</feature>
<dbReference type="GO" id="GO:0004984">
    <property type="term" value="F:olfactory receptor activity"/>
    <property type="evidence" value="ECO:0007669"/>
    <property type="project" value="TreeGrafter"/>
</dbReference>
<evidence type="ECO:0000256" key="1">
    <source>
        <dbReference type="ARBA" id="ARBA00004370"/>
    </source>
</evidence>
<reference evidence="8 9" key="1">
    <citation type="journal article" date="2014" name="Nat. Genet.">
        <title>Whole-genome sequence of a flatfish provides insights into ZW sex chromosome evolution and adaptation to a benthic lifestyle.</title>
        <authorList>
            <person name="Chen S."/>
            <person name="Zhang G."/>
            <person name="Shao C."/>
            <person name="Huang Q."/>
            <person name="Liu G."/>
            <person name="Zhang P."/>
            <person name="Song W."/>
            <person name="An N."/>
            <person name="Chalopin D."/>
            <person name="Volff J.N."/>
            <person name="Hong Y."/>
            <person name="Li Q."/>
            <person name="Sha Z."/>
            <person name="Zhou H."/>
            <person name="Xie M."/>
            <person name="Yu Q."/>
            <person name="Liu Y."/>
            <person name="Xiang H."/>
            <person name="Wang N."/>
            <person name="Wu K."/>
            <person name="Yang C."/>
            <person name="Zhou Q."/>
            <person name="Liao X."/>
            <person name="Yang L."/>
            <person name="Hu Q."/>
            <person name="Zhang J."/>
            <person name="Meng L."/>
            <person name="Jin L."/>
            <person name="Tian Y."/>
            <person name="Lian J."/>
            <person name="Yang J."/>
            <person name="Miao G."/>
            <person name="Liu S."/>
            <person name="Liang Z."/>
            <person name="Yan F."/>
            <person name="Li Y."/>
            <person name="Sun B."/>
            <person name="Zhang H."/>
            <person name="Zhang J."/>
            <person name="Zhu Y."/>
            <person name="Du M."/>
            <person name="Zhao Y."/>
            <person name="Schartl M."/>
            <person name="Tang Q."/>
            <person name="Wang J."/>
        </authorList>
    </citation>
    <scope>NUCLEOTIDE SEQUENCE</scope>
</reference>
<evidence type="ECO:0000256" key="4">
    <source>
        <dbReference type="ARBA" id="ARBA00023136"/>
    </source>
</evidence>
<dbReference type="InterPro" id="IPR000276">
    <property type="entry name" value="GPCR_Rhodpsn"/>
</dbReference>
<evidence type="ECO:0000259" key="7">
    <source>
        <dbReference type="PROSITE" id="PS50262"/>
    </source>
</evidence>
<dbReference type="Gene3D" id="1.20.1070.10">
    <property type="entry name" value="Rhodopsin 7-helix transmembrane proteins"/>
    <property type="match status" value="1"/>
</dbReference>
<dbReference type="InterPro" id="IPR017452">
    <property type="entry name" value="GPCR_Rhodpsn_7TM"/>
</dbReference>
<name>A0A3P8UQ00_CYNSE</name>
<protein>
    <recommendedName>
        <fullName evidence="7">G-protein coupled receptors family 1 profile domain-containing protein</fullName>
    </recommendedName>
</protein>
<comment type="similarity">
    <text evidence="5">Belongs to the G-protein coupled receptor 1 family.</text>
</comment>
<dbReference type="PANTHER" id="PTHR26451:SF905">
    <property type="entry name" value="OLFACTORY RECEPTOR 2G3-LIKE"/>
    <property type="match status" value="1"/>
</dbReference>
<dbReference type="InterPro" id="IPR052921">
    <property type="entry name" value="GPCR1_Superfamily_Member"/>
</dbReference>
<keyword evidence="5" id="KW-0807">Transducer</keyword>